<organism evidence="9 10">
    <name type="scientific">Neokomagataea anthophila</name>
    <dbReference type="NCBI Taxonomy" id="2826925"/>
    <lineage>
        <taxon>Bacteria</taxon>
        <taxon>Pseudomonadati</taxon>
        <taxon>Pseudomonadota</taxon>
        <taxon>Alphaproteobacteria</taxon>
        <taxon>Acetobacterales</taxon>
        <taxon>Acetobacteraceae</taxon>
        <taxon>Neokomagataea</taxon>
    </lineage>
</organism>
<dbReference type="Proteomes" id="UP000677812">
    <property type="component" value="Unassembled WGS sequence"/>
</dbReference>
<evidence type="ECO:0000256" key="2">
    <source>
        <dbReference type="ARBA" id="ARBA00004429"/>
    </source>
</evidence>
<evidence type="ECO:0000256" key="6">
    <source>
        <dbReference type="ARBA" id="ARBA00022989"/>
    </source>
</evidence>
<feature type="transmembrane region" description="Helical" evidence="8">
    <location>
        <begin position="277"/>
        <end position="297"/>
    </location>
</feature>
<keyword evidence="6 8" id="KW-1133">Transmembrane helix</keyword>
<evidence type="ECO:0000256" key="3">
    <source>
        <dbReference type="ARBA" id="ARBA00009120"/>
    </source>
</evidence>
<dbReference type="InterPro" id="IPR036259">
    <property type="entry name" value="MFS_trans_sf"/>
</dbReference>
<feature type="transmembrane region" description="Helical" evidence="8">
    <location>
        <begin position="51"/>
        <end position="70"/>
    </location>
</feature>
<evidence type="ECO:0000256" key="7">
    <source>
        <dbReference type="ARBA" id="ARBA00023136"/>
    </source>
</evidence>
<evidence type="ECO:0000256" key="4">
    <source>
        <dbReference type="ARBA" id="ARBA00022475"/>
    </source>
</evidence>
<gene>
    <name evidence="9" type="primary">gluP</name>
    <name evidence="9" type="ORF">KB213_11645</name>
</gene>
<dbReference type="PANTHER" id="PTHR43702:SF12">
    <property type="entry name" value="N-ACETYL GLUCOSAMINE TRANSPORTER NAGP"/>
    <property type="match status" value="1"/>
</dbReference>
<feature type="transmembrane region" description="Helical" evidence="8">
    <location>
        <begin position="199"/>
        <end position="219"/>
    </location>
</feature>
<comment type="caution">
    <text evidence="9">The sequence shown here is derived from an EMBL/GenBank/DDBJ whole genome shotgun (WGS) entry which is preliminary data.</text>
</comment>
<evidence type="ECO:0000256" key="8">
    <source>
        <dbReference type="SAM" id="Phobius"/>
    </source>
</evidence>
<dbReference type="Gene3D" id="1.20.1250.20">
    <property type="entry name" value="MFS general substrate transporter like domains"/>
    <property type="match status" value="2"/>
</dbReference>
<evidence type="ECO:0000313" key="9">
    <source>
        <dbReference type="EMBL" id="MBR0560703.1"/>
    </source>
</evidence>
<feature type="transmembrane region" description="Helical" evidence="8">
    <location>
        <begin position="306"/>
        <end position="323"/>
    </location>
</feature>
<feature type="transmembrane region" description="Helical" evidence="8">
    <location>
        <begin position="107"/>
        <end position="130"/>
    </location>
</feature>
<evidence type="ECO:0000256" key="5">
    <source>
        <dbReference type="ARBA" id="ARBA00022692"/>
    </source>
</evidence>
<name>A0ABS5E9W7_9PROT</name>
<dbReference type="SUPFAM" id="SSF103473">
    <property type="entry name" value="MFS general substrate transporter"/>
    <property type="match status" value="1"/>
</dbReference>
<proteinExistence type="inferred from homology"/>
<evidence type="ECO:0000256" key="1">
    <source>
        <dbReference type="ARBA" id="ARBA00003321"/>
    </source>
</evidence>
<feature type="transmembrane region" description="Helical" evidence="8">
    <location>
        <begin position="387"/>
        <end position="412"/>
    </location>
</feature>
<dbReference type="InterPro" id="IPR005964">
    <property type="entry name" value="Glc/Gal_transptr_bac"/>
</dbReference>
<keyword evidence="7 8" id="KW-0472">Membrane</keyword>
<feature type="transmembrane region" description="Helical" evidence="8">
    <location>
        <begin position="360"/>
        <end position="381"/>
    </location>
</feature>
<comment type="subcellular location">
    <subcellularLocation>
        <location evidence="2">Cell inner membrane</location>
        <topology evidence="2">Multi-pass membrane protein</topology>
    </subcellularLocation>
</comment>
<feature type="transmembrane region" description="Helical" evidence="8">
    <location>
        <begin position="240"/>
        <end position="257"/>
    </location>
</feature>
<feature type="transmembrane region" description="Helical" evidence="8">
    <location>
        <begin position="12"/>
        <end position="31"/>
    </location>
</feature>
<sequence length="424" mass="45661">MINSTSIRAVPAWSLALMALLFFVVGFVTWANGPLITFVQVAFHISDFRAFLVPAAFYLSYVVFALPASWVASCCGMKRGMVVALLVMALGIVTFARFIAWQMFDEGLAGLFILGAGLALLQVTINPYVSLLGAPERAAQRIALMGICNKFAGILAPIALGTLVMHDIHRVSEQLQQPLLPEKRQDIISSFTHGLFVPYLGLAGILVLTALLVACAPLPEPKEATLPVQTERGRHLSGRVAFGAVALFLYVGVEVMAGDAIGTYGHGFGLPIDQTKFLTSATLASMLLGYVAGIVISPKFISQERYMVLTCLLGIVLACLAWLNTGYIAVLFIAVLGFSNAMIWPTLFPLAIRNSGAATAFASSVLIMAICGGALLPQAWIVLSHLIGFQAAFSILAVMAYGVIGSYVWFWCRRDERTIVKNNY</sequence>
<comment type="function">
    <text evidence="1">Intake of glucose and galactose.</text>
</comment>
<feature type="transmembrane region" description="Helical" evidence="8">
    <location>
        <begin position="329"/>
        <end position="348"/>
    </location>
</feature>
<dbReference type="Pfam" id="PF07690">
    <property type="entry name" value="MFS_1"/>
    <property type="match status" value="1"/>
</dbReference>
<dbReference type="InterPro" id="IPR050375">
    <property type="entry name" value="MFS_TsgA-like"/>
</dbReference>
<feature type="transmembrane region" description="Helical" evidence="8">
    <location>
        <begin position="142"/>
        <end position="165"/>
    </location>
</feature>
<dbReference type="NCBIfam" id="TIGR01272">
    <property type="entry name" value="gluP"/>
    <property type="match status" value="1"/>
</dbReference>
<dbReference type="EMBL" id="JAGRQH010000015">
    <property type="protein sequence ID" value="MBR0560703.1"/>
    <property type="molecule type" value="Genomic_DNA"/>
</dbReference>
<feature type="transmembrane region" description="Helical" evidence="8">
    <location>
        <begin position="82"/>
        <end position="101"/>
    </location>
</feature>
<reference evidence="9 10" key="1">
    <citation type="submission" date="2021-04" db="EMBL/GenBank/DDBJ databases">
        <title>The complete genome sequence of Neokomagataea sp. TBRC 2177.</title>
        <authorList>
            <person name="Charoenyingcharoen P."/>
            <person name="Yukphan P."/>
        </authorList>
    </citation>
    <scope>NUCLEOTIDE SEQUENCE [LARGE SCALE GENOMIC DNA]</scope>
    <source>
        <strain evidence="9 10">TBRC 2177</strain>
    </source>
</reference>
<keyword evidence="5 8" id="KW-0812">Transmembrane</keyword>
<keyword evidence="10" id="KW-1185">Reference proteome</keyword>
<dbReference type="InterPro" id="IPR011701">
    <property type="entry name" value="MFS"/>
</dbReference>
<comment type="similarity">
    <text evidence="3">Belongs to the major facilitator superfamily. FHS transporter (TC 2.A.1.7) family.</text>
</comment>
<evidence type="ECO:0000313" key="10">
    <source>
        <dbReference type="Proteomes" id="UP000677812"/>
    </source>
</evidence>
<protein>
    <submittedName>
        <fullName evidence="9">Glucose/galactose MFS transporter</fullName>
    </submittedName>
</protein>
<dbReference type="PANTHER" id="PTHR43702">
    <property type="entry name" value="L-FUCOSE-PROTON SYMPORTER"/>
    <property type="match status" value="1"/>
</dbReference>
<keyword evidence="4" id="KW-1003">Cell membrane</keyword>
<accession>A0ABS5E9W7</accession>